<gene>
    <name evidence="2" type="ORF">THF1A12_280027</name>
</gene>
<accession>A0AAU9QQS7</accession>
<evidence type="ECO:0000256" key="1">
    <source>
        <dbReference type="SAM" id="MobiDB-lite"/>
    </source>
</evidence>
<comment type="caution">
    <text evidence="2">The sequence shown here is derived from an EMBL/GenBank/DDBJ whole genome shotgun (WGS) entry which is preliminary data.</text>
</comment>
<dbReference type="EMBL" id="CAKMUD010000081">
    <property type="protein sequence ID" value="CAH1594239.1"/>
    <property type="molecule type" value="Genomic_DNA"/>
</dbReference>
<name>A0AAU9QQS7_9VIBR</name>
<dbReference type="AlphaFoldDB" id="A0AAU9QQS7"/>
<reference evidence="2" key="1">
    <citation type="submission" date="2022-01" db="EMBL/GenBank/DDBJ databases">
        <authorList>
            <person name="Lagorce A."/>
        </authorList>
    </citation>
    <scope>NUCLEOTIDE SEQUENCE</scope>
    <source>
        <strain evidence="2">Th15_F1_A12</strain>
    </source>
</reference>
<dbReference type="Proteomes" id="UP001295462">
    <property type="component" value="Unassembled WGS sequence"/>
</dbReference>
<organism evidence="2 3">
    <name type="scientific">Vibrio jasicida</name>
    <dbReference type="NCBI Taxonomy" id="766224"/>
    <lineage>
        <taxon>Bacteria</taxon>
        <taxon>Pseudomonadati</taxon>
        <taxon>Pseudomonadota</taxon>
        <taxon>Gammaproteobacteria</taxon>
        <taxon>Vibrionales</taxon>
        <taxon>Vibrionaceae</taxon>
        <taxon>Vibrio</taxon>
    </lineage>
</organism>
<protein>
    <submittedName>
        <fullName evidence="2">Uncharacterized protein</fullName>
    </submittedName>
</protein>
<sequence length="65" mass="8039">MTKHRHTKAYQDHDVAKSHKSKRQNKHYNGVDDFDISTQMHEVTQTLFWFHPRFNGREYHAEQRW</sequence>
<evidence type="ECO:0000313" key="2">
    <source>
        <dbReference type="EMBL" id="CAH1594239.1"/>
    </source>
</evidence>
<proteinExistence type="predicted"/>
<evidence type="ECO:0000313" key="3">
    <source>
        <dbReference type="Proteomes" id="UP001295462"/>
    </source>
</evidence>
<feature type="region of interest" description="Disordered" evidence="1">
    <location>
        <begin position="1"/>
        <end position="31"/>
    </location>
</feature>